<comment type="caution">
    <text evidence="1">The sequence shown here is derived from an EMBL/GenBank/DDBJ whole genome shotgun (WGS) entry which is preliminary data.</text>
</comment>
<accession>A0ABV1IY06</accession>
<dbReference type="Proteomes" id="UP001482154">
    <property type="component" value="Unassembled WGS sequence"/>
</dbReference>
<name>A0ABV1IY06_9FIRM</name>
<keyword evidence="2" id="KW-1185">Reference proteome</keyword>
<dbReference type="RefSeq" id="WP_349111363.1">
    <property type="nucleotide sequence ID" value="NZ_JBBNIN010000044.1"/>
</dbReference>
<gene>
    <name evidence="1" type="ORF">AAAU51_13210</name>
</gene>
<proteinExistence type="predicted"/>
<organism evidence="1 2">
    <name type="scientific">Anaerostipes amylophilus</name>
    <dbReference type="NCBI Taxonomy" id="2981779"/>
    <lineage>
        <taxon>Bacteria</taxon>
        <taxon>Bacillati</taxon>
        <taxon>Bacillota</taxon>
        <taxon>Clostridia</taxon>
        <taxon>Lachnospirales</taxon>
        <taxon>Lachnospiraceae</taxon>
        <taxon>Anaerostipes</taxon>
    </lineage>
</organism>
<sequence length="157" mass="18377">MKFEKISKLSKSVYIDSREKFQQFYNDFGIVGVNWSQPINISASYFLRVLKYGAIAKARGCRKNLNNDEVSNEMNHYYTGLLDHGALWKLKDGSVICTAMPYGTKESIISSFEKMVKEFNYPSDMIIEFMDKKYRYRANGDYMILIYCGKLLQYEEK</sequence>
<evidence type="ECO:0000313" key="2">
    <source>
        <dbReference type="Proteomes" id="UP001482154"/>
    </source>
</evidence>
<evidence type="ECO:0000313" key="1">
    <source>
        <dbReference type="EMBL" id="MEQ2712106.1"/>
    </source>
</evidence>
<dbReference type="EMBL" id="JBBNIN010000044">
    <property type="protein sequence ID" value="MEQ2712106.1"/>
    <property type="molecule type" value="Genomic_DNA"/>
</dbReference>
<protein>
    <submittedName>
        <fullName evidence="1">Uncharacterized protein</fullName>
    </submittedName>
</protein>
<reference evidence="1 2" key="1">
    <citation type="submission" date="2024-04" db="EMBL/GenBank/DDBJ databases">
        <title>Human intestinal bacterial collection.</title>
        <authorList>
            <person name="Pauvert C."/>
            <person name="Hitch T.C.A."/>
            <person name="Clavel T."/>
        </authorList>
    </citation>
    <scope>NUCLEOTIDE SEQUENCE [LARGE SCALE GENOMIC DNA]</scope>
    <source>
        <strain evidence="1 2">CLA-AA-H249</strain>
    </source>
</reference>